<reference evidence="5 6" key="2">
    <citation type="journal article" date="2016" name="Science">
        <title>A bacterium that degrades and assimilates poly(ethylene terephthalate).</title>
        <authorList>
            <person name="Yoshida S."/>
            <person name="Hiraga K."/>
            <person name="Takehana T."/>
            <person name="Taniguchi I."/>
            <person name="Yamaji H."/>
            <person name="Maeda Y."/>
            <person name="Toyohara K."/>
            <person name="Miyamoto K."/>
            <person name="Kimura Y."/>
            <person name="Oda K."/>
        </authorList>
    </citation>
    <scope>NUCLEOTIDE SEQUENCE [LARGE SCALE GENOMIC DNA]</scope>
    <source>
        <strain evidence="6">NBRC 110686 / TISTR 2288 / 201-F6</strain>
    </source>
</reference>
<dbReference type="InterPro" id="IPR036388">
    <property type="entry name" value="WH-like_DNA-bd_sf"/>
</dbReference>
<keyword evidence="2" id="KW-0238">DNA-binding</keyword>
<dbReference type="InterPro" id="IPR011991">
    <property type="entry name" value="ArsR-like_HTH"/>
</dbReference>
<organism evidence="5 6">
    <name type="scientific">Piscinibacter sakaiensis</name>
    <name type="common">Ideonella sakaiensis</name>
    <dbReference type="NCBI Taxonomy" id="1547922"/>
    <lineage>
        <taxon>Bacteria</taxon>
        <taxon>Pseudomonadati</taxon>
        <taxon>Pseudomonadota</taxon>
        <taxon>Betaproteobacteria</taxon>
        <taxon>Burkholderiales</taxon>
        <taxon>Sphaerotilaceae</taxon>
        <taxon>Piscinibacter</taxon>
    </lineage>
</organism>
<dbReference type="PROSITE" id="PS50987">
    <property type="entry name" value="HTH_ARSR_2"/>
    <property type="match status" value="1"/>
</dbReference>
<evidence type="ECO:0000313" key="5">
    <source>
        <dbReference type="EMBL" id="GAP38091.1"/>
    </source>
</evidence>
<evidence type="ECO:0000256" key="2">
    <source>
        <dbReference type="ARBA" id="ARBA00023125"/>
    </source>
</evidence>
<dbReference type="Proteomes" id="UP000037660">
    <property type="component" value="Unassembled WGS sequence"/>
</dbReference>
<dbReference type="PANTHER" id="PTHR43132:SF2">
    <property type="entry name" value="ARSENICAL RESISTANCE OPERON REPRESSOR ARSR-RELATED"/>
    <property type="match status" value="1"/>
</dbReference>
<dbReference type="GO" id="GO:0003700">
    <property type="term" value="F:DNA-binding transcription factor activity"/>
    <property type="evidence" value="ECO:0007669"/>
    <property type="project" value="InterPro"/>
</dbReference>
<dbReference type="PANTHER" id="PTHR43132">
    <property type="entry name" value="ARSENICAL RESISTANCE OPERON REPRESSOR ARSR-RELATED"/>
    <property type="match status" value="1"/>
</dbReference>
<reference evidence="6" key="1">
    <citation type="submission" date="2015-07" db="EMBL/GenBank/DDBJ databases">
        <title>Discovery of a poly(ethylene terephthalate assimilation.</title>
        <authorList>
            <person name="Yoshida S."/>
            <person name="Hiraga K."/>
            <person name="Takehana T."/>
            <person name="Taniguchi I."/>
            <person name="Yamaji H."/>
            <person name="Maeda Y."/>
            <person name="Toyohara K."/>
            <person name="Miyamoto K."/>
            <person name="Kimura Y."/>
            <person name="Oda K."/>
        </authorList>
    </citation>
    <scope>NUCLEOTIDE SEQUENCE [LARGE SCALE GENOMIC DNA]</scope>
    <source>
        <strain evidence="6">NBRC 110686 / TISTR 2288 / 201-F6</strain>
    </source>
</reference>
<proteinExistence type="predicted"/>
<dbReference type="NCBIfam" id="NF033788">
    <property type="entry name" value="HTH_metalloreg"/>
    <property type="match status" value="1"/>
</dbReference>
<gene>
    <name evidence="5" type="ORF">ISF6_4285</name>
</gene>
<evidence type="ECO:0000256" key="3">
    <source>
        <dbReference type="ARBA" id="ARBA00023163"/>
    </source>
</evidence>
<dbReference type="Pfam" id="PF01022">
    <property type="entry name" value="HTH_5"/>
    <property type="match status" value="1"/>
</dbReference>
<name>A0A0K8P660_PISS1</name>
<dbReference type="InterPro" id="IPR036390">
    <property type="entry name" value="WH_DNA-bd_sf"/>
</dbReference>
<dbReference type="InterPro" id="IPR051011">
    <property type="entry name" value="Metal_resp_trans_reg"/>
</dbReference>
<protein>
    <submittedName>
        <fullName evidence="5">Transcriptional regulator SoxR</fullName>
    </submittedName>
</protein>
<keyword evidence="3" id="KW-0804">Transcription</keyword>
<dbReference type="EMBL" id="BBYR01000065">
    <property type="protein sequence ID" value="GAP38091.1"/>
    <property type="molecule type" value="Genomic_DNA"/>
</dbReference>
<dbReference type="SMART" id="SM00418">
    <property type="entry name" value="HTH_ARSR"/>
    <property type="match status" value="1"/>
</dbReference>
<dbReference type="PRINTS" id="PR00778">
    <property type="entry name" value="HTHARSR"/>
</dbReference>
<feature type="domain" description="HTH arsR-type" evidence="4">
    <location>
        <begin position="1"/>
        <end position="91"/>
    </location>
</feature>
<evidence type="ECO:0000313" key="6">
    <source>
        <dbReference type="Proteomes" id="UP000037660"/>
    </source>
</evidence>
<keyword evidence="1" id="KW-0805">Transcription regulation</keyword>
<comment type="caution">
    <text evidence="5">The sequence shown here is derived from an EMBL/GenBank/DDBJ whole genome shotgun (WGS) entry which is preliminary data.</text>
</comment>
<accession>A0A0K8P660</accession>
<dbReference type="CDD" id="cd00090">
    <property type="entry name" value="HTH_ARSR"/>
    <property type="match status" value="1"/>
</dbReference>
<dbReference type="Gene3D" id="1.10.10.10">
    <property type="entry name" value="Winged helix-like DNA-binding domain superfamily/Winged helix DNA-binding domain"/>
    <property type="match status" value="1"/>
</dbReference>
<evidence type="ECO:0000256" key="1">
    <source>
        <dbReference type="ARBA" id="ARBA00023015"/>
    </source>
</evidence>
<keyword evidence="6" id="KW-1185">Reference proteome</keyword>
<dbReference type="InterPro" id="IPR001845">
    <property type="entry name" value="HTH_ArsR_DNA-bd_dom"/>
</dbReference>
<sequence>MFEHVAELFAILSTPIRLKIISAVCQREKNVSELLAEIETTQPNMSQHLATLYRSGVLARRREGTQIYYRLQSERVATLCRAVCTQVAIELDPQSDLESSQRLVPSAVRS</sequence>
<dbReference type="GO" id="GO:0003677">
    <property type="term" value="F:DNA binding"/>
    <property type="evidence" value="ECO:0007669"/>
    <property type="project" value="UniProtKB-KW"/>
</dbReference>
<dbReference type="AlphaFoldDB" id="A0A0K8P660"/>
<evidence type="ECO:0000259" key="4">
    <source>
        <dbReference type="PROSITE" id="PS50987"/>
    </source>
</evidence>
<dbReference type="STRING" id="1547922.ISF6_4285"/>
<dbReference type="SUPFAM" id="SSF46785">
    <property type="entry name" value="Winged helix' DNA-binding domain"/>
    <property type="match status" value="1"/>
</dbReference>